<sequence length="505" mass="57633">MDKNSAKIPILLLFSVFLVATCGLIYELIAGTLASYLMGDSISQFSIIIGLYLFSMGIGSFCSKYFDENLLDWFIQIELLVGLVGGITSSVLFVIFNSVDSFQWILYGLISLTGIFVGLEIPLLMQILNKSNFGFKDIISKVFTFDYVGALLASILFPLVFVPKMGLIRTSFFFGILNTLVALLVLYNYSAQLKYRLTLWFQAIFVFVLLTLGFIFSDNILSWAEATTYDEKIIFAKSSPYQRIVLTRQGSNIKLFLNRNLQFSSFDEYRYHEALVHPLMTFTKKPEKVLILGGGDGMAVRELLKYESVKAITLIDLDADMTNLFRRNEMLTKLNQNALNSPKVKILNQDAFLWIKQNKTLFDAIIIDFPDPNNFALGKLYSNTFYRELTHTLAPEGLIVVQSTSPFMAPKSYWCVNKTLQSVGFKTLPYHVFVPSFGDWGYVLATKNEFSKTQNFPEKLRFMNDAAFEQSKVFPKDMAQQETEVNKLNNQILVQYFEEEWAKVM</sequence>
<dbReference type="EMBL" id="BMKK01000008">
    <property type="protein sequence ID" value="GGD70454.1"/>
    <property type="molecule type" value="Genomic_DNA"/>
</dbReference>
<dbReference type="PROSITE" id="PS01330">
    <property type="entry name" value="PABS_1"/>
    <property type="match status" value="1"/>
</dbReference>
<feature type="binding site" evidence="5">
    <location>
        <position position="242"/>
    </location>
    <ligand>
        <name>S-methyl-5'-thioadenosine</name>
        <dbReference type="ChEBI" id="CHEBI:17509"/>
    </ligand>
</feature>
<evidence type="ECO:0000313" key="8">
    <source>
        <dbReference type="EMBL" id="GGD70454.1"/>
    </source>
</evidence>
<feature type="domain" description="PABS" evidence="7">
    <location>
        <begin position="198"/>
        <end position="447"/>
    </location>
</feature>
<dbReference type="NCBIfam" id="NF002956">
    <property type="entry name" value="PRK03612.1"/>
    <property type="match status" value="1"/>
</dbReference>
<feature type="transmembrane region" description="Helical" evidence="5">
    <location>
        <begin position="199"/>
        <end position="217"/>
    </location>
</feature>
<evidence type="ECO:0000256" key="4">
    <source>
        <dbReference type="ARBA" id="ARBA00023115"/>
    </source>
</evidence>
<dbReference type="FunFam" id="3.40.50.150:FF:000088">
    <property type="entry name" value="Polyamine aminopropyltransferase"/>
    <property type="match status" value="1"/>
</dbReference>
<keyword evidence="4 5" id="KW-0620">Polyamine biosynthesis</keyword>
<evidence type="ECO:0000259" key="7">
    <source>
        <dbReference type="PROSITE" id="PS51006"/>
    </source>
</evidence>
<proteinExistence type="inferred from homology"/>
<dbReference type="InterPro" id="IPR030373">
    <property type="entry name" value="PABS_CS"/>
</dbReference>
<gene>
    <name evidence="8" type="primary">speE1</name>
    <name evidence="5" type="synonym">speE</name>
    <name evidence="8" type="ORF">GCM10011514_38170</name>
</gene>
<dbReference type="HAMAP" id="MF_00198">
    <property type="entry name" value="Spermidine_synth"/>
    <property type="match status" value="1"/>
</dbReference>
<evidence type="ECO:0000256" key="6">
    <source>
        <dbReference type="PROSITE-ProRule" id="PRU00354"/>
    </source>
</evidence>
<dbReference type="InterPro" id="IPR029063">
    <property type="entry name" value="SAM-dependent_MTases_sf"/>
</dbReference>
<feature type="transmembrane region" description="Helical" evidence="5">
    <location>
        <begin position="42"/>
        <end position="61"/>
    </location>
</feature>
<comment type="catalytic activity">
    <reaction evidence="5">
        <text>S-adenosyl 3-(methylsulfanyl)propylamine + putrescine = S-methyl-5'-thioadenosine + spermidine + H(+)</text>
        <dbReference type="Rhea" id="RHEA:12721"/>
        <dbReference type="ChEBI" id="CHEBI:15378"/>
        <dbReference type="ChEBI" id="CHEBI:17509"/>
        <dbReference type="ChEBI" id="CHEBI:57443"/>
        <dbReference type="ChEBI" id="CHEBI:57834"/>
        <dbReference type="ChEBI" id="CHEBI:326268"/>
        <dbReference type="EC" id="2.5.1.16"/>
    </reaction>
</comment>
<comment type="caution">
    <text evidence="8">The sequence shown here is derived from an EMBL/GenBank/DDBJ whole genome shotgun (WGS) entry which is preliminary data.</text>
</comment>
<keyword evidence="9" id="KW-1185">Reference proteome</keyword>
<feature type="active site" description="Proton acceptor" evidence="5 6">
    <location>
        <position position="368"/>
    </location>
</feature>
<comment type="subunit">
    <text evidence="5">Homodimer or homotetramer.</text>
</comment>
<dbReference type="PANTHER" id="PTHR43317:SF1">
    <property type="entry name" value="THERMOSPERMINE SYNTHASE ACAULIS5"/>
    <property type="match status" value="1"/>
</dbReference>
<dbReference type="AlphaFoldDB" id="A0A917DTV0"/>
<keyword evidence="5" id="KW-0472">Membrane</keyword>
<keyword evidence="5" id="KW-0812">Transmembrane</keyword>
<comment type="function">
    <text evidence="5">Catalyzes the irreversible transfer of a propylamine group from the amino donor S-adenosylmethioninamine (decarboxy-AdoMet) to putrescine (1,4-diaminobutane) to yield spermidine.</text>
</comment>
<dbReference type="PANTHER" id="PTHR43317">
    <property type="entry name" value="THERMOSPERMINE SYNTHASE ACAULIS5"/>
    <property type="match status" value="1"/>
</dbReference>
<dbReference type="CDD" id="cd02440">
    <property type="entry name" value="AdoMet_MTases"/>
    <property type="match status" value="1"/>
</dbReference>
<feature type="transmembrane region" description="Helical" evidence="5">
    <location>
        <begin position="167"/>
        <end position="187"/>
    </location>
</feature>
<evidence type="ECO:0000256" key="1">
    <source>
        <dbReference type="ARBA" id="ARBA00007867"/>
    </source>
</evidence>
<feature type="binding site" evidence="5">
    <location>
        <position position="316"/>
    </location>
    <ligand>
        <name>S-methyl-5'-thioadenosine</name>
        <dbReference type="ChEBI" id="CHEBI:17509"/>
    </ligand>
</feature>
<feature type="binding site" evidence="5">
    <location>
        <position position="272"/>
    </location>
    <ligand>
        <name>spermidine</name>
        <dbReference type="ChEBI" id="CHEBI:57834"/>
    </ligand>
</feature>
<dbReference type="SUPFAM" id="SSF53335">
    <property type="entry name" value="S-adenosyl-L-methionine-dependent methyltransferases"/>
    <property type="match status" value="1"/>
</dbReference>
<feature type="transmembrane region" description="Helical" evidence="5">
    <location>
        <begin position="12"/>
        <end position="36"/>
    </location>
</feature>
<dbReference type="GO" id="GO:0004766">
    <property type="term" value="F:spermidine synthase activity"/>
    <property type="evidence" value="ECO:0007669"/>
    <property type="project" value="UniProtKB-UniRule"/>
</dbReference>
<keyword evidence="3 5" id="KW-0745">Spermidine biosynthesis</keyword>
<dbReference type="Proteomes" id="UP000609064">
    <property type="component" value="Unassembled WGS sequence"/>
</dbReference>
<feature type="transmembrane region" description="Helical" evidence="5">
    <location>
        <begin position="142"/>
        <end position="161"/>
    </location>
</feature>
<feature type="transmembrane region" description="Helical" evidence="5">
    <location>
        <begin position="73"/>
        <end position="96"/>
    </location>
</feature>
<feature type="transmembrane region" description="Helical" evidence="5">
    <location>
        <begin position="102"/>
        <end position="121"/>
    </location>
</feature>
<reference evidence="8" key="2">
    <citation type="submission" date="2020-09" db="EMBL/GenBank/DDBJ databases">
        <authorList>
            <person name="Sun Q."/>
            <person name="Zhou Y."/>
        </authorList>
    </citation>
    <scope>NUCLEOTIDE SEQUENCE</scope>
    <source>
        <strain evidence="8">CGMCC 1.15958</strain>
    </source>
</reference>
<dbReference type="EC" id="2.5.1.16" evidence="5"/>
<comment type="subcellular location">
    <subcellularLocation>
        <location evidence="5">Cell membrane</location>
        <topology evidence="5">Multi-pass membrane protein</topology>
    </subcellularLocation>
</comment>
<dbReference type="InterPro" id="IPR001045">
    <property type="entry name" value="Spermi_synthase"/>
</dbReference>
<keyword evidence="5" id="KW-1133">Transmembrane helix</keyword>
<dbReference type="RefSeq" id="WP_188768364.1">
    <property type="nucleotide sequence ID" value="NZ_BMKK01000008.1"/>
</dbReference>
<comment type="similarity">
    <text evidence="1 5">Belongs to the spermidine/spermine synthase family.</text>
</comment>
<reference evidence="8" key="1">
    <citation type="journal article" date="2014" name="Int. J. Syst. Evol. Microbiol.">
        <title>Complete genome sequence of Corynebacterium casei LMG S-19264T (=DSM 44701T), isolated from a smear-ripened cheese.</title>
        <authorList>
            <consortium name="US DOE Joint Genome Institute (JGI-PGF)"/>
            <person name="Walter F."/>
            <person name="Albersmeier A."/>
            <person name="Kalinowski J."/>
            <person name="Ruckert C."/>
        </authorList>
    </citation>
    <scope>NUCLEOTIDE SEQUENCE</scope>
    <source>
        <strain evidence="8">CGMCC 1.15958</strain>
    </source>
</reference>
<evidence type="ECO:0000256" key="3">
    <source>
        <dbReference type="ARBA" id="ARBA00023066"/>
    </source>
</evidence>
<dbReference type="GO" id="GO:0010487">
    <property type="term" value="F:thermospermine synthase activity"/>
    <property type="evidence" value="ECO:0007669"/>
    <property type="project" value="UniProtKB-ARBA"/>
</dbReference>
<dbReference type="GO" id="GO:0005886">
    <property type="term" value="C:plasma membrane"/>
    <property type="evidence" value="ECO:0007669"/>
    <property type="project" value="UniProtKB-SubCell"/>
</dbReference>
<dbReference type="Gene3D" id="3.40.50.150">
    <property type="entry name" value="Vaccinia Virus protein VP39"/>
    <property type="match status" value="1"/>
</dbReference>
<accession>A0A917DTV0</accession>
<keyword evidence="2 5" id="KW-0808">Transferase</keyword>
<comment type="caution">
    <text evidence="5">Lacks conserved residue(s) required for the propagation of feature annotation.</text>
</comment>
<comment type="pathway">
    <text evidence="5">Amine and polyamine biosynthesis; spermidine biosynthesis; spermidine from putrescine: step 1/1.</text>
</comment>
<dbReference type="Pfam" id="PF01564">
    <property type="entry name" value="Spermine_synth"/>
    <property type="match status" value="1"/>
</dbReference>
<evidence type="ECO:0000313" key="9">
    <source>
        <dbReference type="Proteomes" id="UP000609064"/>
    </source>
</evidence>
<name>A0A917DTV0_9BACT</name>
<dbReference type="GO" id="GO:0008295">
    <property type="term" value="P:spermidine biosynthetic process"/>
    <property type="evidence" value="ECO:0007669"/>
    <property type="project" value="UniProtKB-UniRule"/>
</dbReference>
<dbReference type="InterPro" id="IPR030374">
    <property type="entry name" value="PABS"/>
</dbReference>
<dbReference type="PROSITE" id="PS51006">
    <property type="entry name" value="PABS_2"/>
    <property type="match status" value="1"/>
</dbReference>
<feature type="binding site" evidence="5">
    <location>
        <begin position="350"/>
        <end position="351"/>
    </location>
    <ligand>
        <name>S-methyl-5'-thioadenosine</name>
        <dbReference type="ChEBI" id="CHEBI:17509"/>
    </ligand>
</feature>
<organism evidence="8 9">
    <name type="scientific">Emticicia aquatilis</name>
    <dbReference type="NCBI Taxonomy" id="1537369"/>
    <lineage>
        <taxon>Bacteria</taxon>
        <taxon>Pseudomonadati</taxon>
        <taxon>Bacteroidota</taxon>
        <taxon>Cytophagia</taxon>
        <taxon>Cytophagales</taxon>
        <taxon>Leadbetterellaceae</taxon>
        <taxon>Emticicia</taxon>
    </lineage>
</organism>
<protein>
    <recommendedName>
        <fullName evidence="5">Polyamine aminopropyltransferase</fullName>
    </recommendedName>
    <alternativeName>
        <fullName evidence="5">Putrescine aminopropyltransferase</fullName>
        <shortName evidence="5">PAPT</shortName>
    </alternativeName>
    <alternativeName>
        <fullName evidence="5">Spermidine synthase</fullName>
        <shortName evidence="5">SPDS</shortName>
        <shortName evidence="5">SPDSY</shortName>
        <ecNumber evidence="5">2.5.1.16</ecNumber>
    </alternativeName>
</protein>
<keyword evidence="5" id="KW-1003">Cell membrane</keyword>
<evidence type="ECO:0000256" key="2">
    <source>
        <dbReference type="ARBA" id="ARBA00022679"/>
    </source>
</evidence>
<feature type="binding site" evidence="5">
    <location>
        <position position="296"/>
    </location>
    <ligand>
        <name>spermidine</name>
        <dbReference type="ChEBI" id="CHEBI:57834"/>
    </ligand>
</feature>
<evidence type="ECO:0000256" key="5">
    <source>
        <dbReference type="HAMAP-Rule" id="MF_00198"/>
    </source>
</evidence>